<protein>
    <recommendedName>
        <fullName evidence="4">Sperm-associated antigen 8</fullName>
    </recommendedName>
</protein>
<dbReference type="Pfam" id="PF22584">
    <property type="entry name" value="CFAP143"/>
    <property type="match status" value="1"/>
</dbReference>
<reference evidence="2" key="2">
    <citation type="journal article" date="2021" name="Genome Biol. Evol.">
        <title>Developing a high-quality reference genome for a parasitic bivalve with doubly uniparental inheritance (Bivalvia: Unionida).</title>
        <authorList>
            <person name="Smith C.H."/>
        </authorList>
    </citation>
    <scope>NUCLEOTIDE SEQUENCE</scope>
    <source>
        <strain evidence="2">CHS0354</strain>
        <tissue evidence="2">Mantle</tissue>
    </source>
</reference>
<dbReference type="GO" id="GO:0008017">
    <property type="term" value="F:microtubule binding"/>
    <property type="evidence" value="ECO:0007669"/>
    <property type="project" value="InterPro"/>
</dbReference>
<organism evidence="2 3">
    <name type="scientific">Potamilus streckersoni</name>
    <dbReference type="NCBI Taxonomy" id="2493646"/>
    <lineage>
        <taxon>Eukaryota</taxon>
        <taxon>Metazoa</taxon>
        <taxon>Spiralia</taxon>
        <taxon>Lophotrochozoa</taxon>
        <taxon>Mollusca</taxon>
        <taxon>Bivalvia</taxon>
        <taxon>Autobranchia</taxon>
        <taxon>Heteroconchia</taxon>
        <taxon>Palaeoheterodonta</taxon>
        <taxon>Unionida</taxon>
        <taxon>Unionoidea</taxon>
        <taxon>Unionidae</taxon>
        <taxon>Ambleminae</taxon>
        <taxon>Lampsilini</taxon>
        <taxon>Potamilus</taxon>
    </lineage>
</organism>
<dbReference type="AlphaFoldDB" id="A0AAE0SZJ1"/>
<dbReference type="Proteomes" id="UP001195483">
    <property type="component" value="Unassembled WGS sequence"/>
</dbReference>
<sequence>MSLLNQGRNEIRFNNSQGKCLLENWVEERAVAPYDTISDEEKKKITSDAHKFRDGHPGILNTNFDGKVDNLTTVRVTYREPPKPTVRTTGRKEELMKQMFLEQVVQEVFKDDLNPSPPEPTDYRSVTMKDFNKEDFVHRPPPPTKNHNYRTEQPVTFWSEHKDRVTGVTSIKTGDTPFRRNDAFSQPIDEYWNDTKPYDQENYPKM</sequence>
<accession>A0AAE0SZJ1</accession>
<dbReference type="PANTHER" id="PTHR15510:SF5">
    <property type="entry name" value="SPERM-ASSOCIATED ANTIGEN 8"/>
    <property type="match status" value="1"/>
</dbReference>
<feature type="region of interest" description="Disordered" evidence="1">
    <location>
        <begin position="168"/>
        <end position="206"/>
    </location>
</feature>
<proteinExistence type="predicted"/>
<name>A0AAE0SZJ1_9BIVA</name>
<dbReference type="EMBL" id="JAEAOA010001756">
    <property type="protein sequence ID" value="KAK3601055.1"/>
    <property type="molecule type" value="Genomic_DNA"/>
</dbReference>
<comment type="caution">
    <text evidence="2">The sequence shown here is derived from an EMBL/GenBank/DDBJ whole genome shotgun (WGS) entry which is preliminary data.</text>
</comment>
<dbReference type="InterPro" id="IPR026124">
    <property type="entry name" value="Sperm-assoc_Ag8"/>
</dbReference>
<dbReference type="GO" id="GO:0045944">
    <property type="term" value="P:positive regulation of transcription by RNA polymerase II"/>
    <property type="evidence" value="ECO:0007669"/>
    <property type="project" value="TreeGrafter"/>
</dbReference>
<dbReference type="GO" id="GO:0005634">
    <property type="term" value="C:nucleus"/>
    <property type="evidence" value="ECO:0007669"/>
    <property type="project" value="TreeGrafter"/>
</dbReference>
<reference evidence="2" key="1">
    <citation type="journal article" date="2021" name="Genome Biol. Evol.">
        <title>A High-Quality Reference Genome for a Parasitic Bivalve with Doubly Uniparental Inheritance (Bivalvia: Unionida).</title>
        <authorList>
            <person name="Smith C.H."/>
        </authorList>
    </citation>
    <scope>NUCLEOTIDE SEQUENCE</scope>
    <source>
        <strain evidence="2">CHS0354</strain>
    </source>
</reference>
<feature type="compositionally biased region" description="Basic and acidic residues" evidence="1">
    <location>
        <begin position="196"/>
        <end position="206"/>
    </location>
</feature>
<gene>
    <name evidence="2" type="ORF">CHS0354_029281</name>
</gene>
<dbReference type="PANTHER" id="PTHR15510">
    <property type="entry name" value="SPERM-ASSOCIATED ANTIGEN 8"/>
    <property type="match status" value="1"/>
</dbReference>
<dbReference type="GO" id="GO:0005737">
    <property type="term" value="C:cytoplasm"/>
    <property type="evidence" value="ECO:0007669"/>
    <property type="project" value="TreeGrafter"/>
</dbReference>
<evidence type="ECO:0008006" key="4">
    <source>
        <dbReference type="Google" id="ProtNLM"/>
    </source>
</evidence>
<evidence type="ECO:0000313" key="2">
    <source>
        <dbReference type="EMBL" id="KAK3601055.1"/>
    </source>
</evidence>
<evidence type="ECO:0000313" key="3">
    <source>
        <dbReference type="Proteomes" id="UP001195483"/>
    </source>
</evidence>
<keyword evidence="3" id="KW-1185">Reference proteome</keyword>
<reference evidence="2" key="3">
    <citation type="submission" date="2023-05" db="EMBL/GenBank/DDBJ databases">
        <authorList>
            <person name="Smith C.H."/>
        </authorList>
    </citation>
    <scope>NUCLEOTIDE SEQUENCE</scope>
    <source>
        <strain evidence="2">CHS0354</strain>
        <tissue evidence="2">Mantle</tissue>
    </source>
</reference>
<evidence type="ECO:0000256" key="1">
    <source>
        <dbReference type="SAM" id="MobiDB-lite"/>
    </source>
</evidence>